<evidence type="ECO:0000313" key="3">
    <source>
        <dbReference type="EMBL" id="PVD20148.1"/>
    </source>
</evidence>
<feature type="domain" description="LicD/FKTN/FKRP nucleotidyltransferase" evidence="2">
    <location>
        <begin position="109"/>
        <end position="181"/>
    </location>
</feature>
<dbReference type="InterPro" id="IPR007074">
    <property type="entry name" value="LicD/FKTN/FKRP_NTP_transf"/>
</dbReference>
<name>A0A2T7NG56_POMCA</name>
<accession>A0A2T7NG56</accession>
<comment type="caution">
    <text evidence="3">The sequence shown here is derived from an EMBL/GenBank/DDBJ whole genome shotgun (WGS) entry which is preliminary data.</text>
</comment>
<feature type="region of interest" description="Disordered" evidence="1">
    <location>
        <begin position="23"/>
        <end position="60"/>
    </location>
</feature>
<evidence type="ECO:0000259" key="2">
    <source>
        <dbReference type="Pfam" id="PF04991"/>
    </source>
</evidence>
<dbReference type="GO" id="GO:0009100">
    <property type="term" value="P:glycoprotein metabolic process"/>
    <property type="evidence" value="ECO:0007669"/>
    <property type="project" value="UniProtKB-ARBA"/>
</dbReference>
<dbReference type="AlphaFoldDB" id="A0A2T7NG56"/>
<feature type="compositionally biased region" description="Polar residues" evidence="1">
    <location>
        <begin position="38"/>
        <end position="55"/>
    </location>
</feature>
<proteinExistence type="predicted"/>
<protein>
    <recommendedName>
        <fullName evidence="2">LicD/FKTN/FKRP nucleotidyltransferase domain-containing protein</fullName>
    </recommendedName>
</protein>
<dbReference type="EMBL" id="PZQS01000013">
    <property type="protein sequence ID" value="PVD20148.1"/>
    <property type="molecule type" value="Genomic_DNA"/>
</dbReference>
<dbReference type="Pfam" id="PF04991">
    <property type="entry name" value="LicD"/>
    <property type="match status" value="1"/>
</dbReference>
<evidence type="ECO:0000313" key="4">
    <source>
        <dbReference type="Proteomes" id="UP000245119"/>
    </source>
</evidence>
<organism evidence="3 4">
    <name type="scientific">Pomacea canaliculata</name>
    <name type="common">Golden apple snail</name>
    <dbReference type="NCBI Taxonomy" id="400727"/>
    <lineage>
        <taxon>Eukaryota</taxon>
        <taxon>Metazoa</taxon>
        <taxon>Spiralia</taxon>
        <taxon>Lophotrochozoa</taxon>
        <taxon>Mollusca</taxon>
        <taxon>Gastropoda</taxon>
        <taxon>Caenogastropoda</taxon>
        <taxon>Architaenioglossa</taxon>
        <taxon>Ampullarioidea</taxon>
        <taxon>Ampullariidae</taxon>
        <taxon>Pomacea</taxon>
    </lineage>
</organism>
<evidence type="ECO:0000256" key="1">
    <source>
        <dbReference type="SAM" id="MobiDB-lite"/>
    </source>
</evidence>
<dbReference type="OrthoDB" id="419198at2759"/>
<keyword evidence="4" id="KW-1185">Reference proteome</keyword>
<gene>
    <name evidence="3" type="ORF">C0Q70_20642</name>
</gene>
<dbReference type="PANTHER" id="PTHR43404:SF2">
    <property type="entry name" value="LIPOPOLYSACCHARIDE CHOLINEPHOSPHOTRANSFERASE LICD"/>
    <property type="match status" value="1"/>
</dbReference>
<reference evidence="3 4" key="1">
    <citation type="submission" date="2018-04" db="EMBL/GenBank/DDBJ databases">
        <title>The genome of golden apple snail Pomacea canaliculata provides insight into stress tolerance and invasive adaptation.</title>
        <authorList>
            <person name="Liu C."/>
            <person name="Liu B."/>
            <person name="Ren Y."/>
            <person name="Zhang Y."/>
            <person name="Wang H."/>
            <person name="Li S."/>
            <person name="Jiang F."/>
            <person name="Yin L."/>
            <person name="Zhang G."/>
            <person name="Qian W."/>
            <person name="Fan W."/>
        </authorList>
    </citation>
    <scope>NUCLEOTIDE SEQUENCE [LARGE SCALE GENOMIC DNA]</scope>
    <source>
        <strain evidence="3">SZHN2017</strain>
        <tissue evidence="3">Muscle</tissue>
    </source>
</reference>
<dbReference type="Proteomes" id="UP000245119">
    <property type="component" value="Linkage Group LG13"/>
</dbReference>
<dbReference type="PANTHER" id="PTHR43404">
    <property type="entry name" value="LIPOPOLYSACCHARIDE CHOLINEPHOSPHOTRANSFERASE LICD"/>
    <property type="match status" value="1"/>
</dbReference>
<dbReference type="InterPro" id="IPR052942">
    <property type="entry name" value="LPS_cholinephosphotransferase"/>
</dbReference>
<sequence>MYTVLVSSISKENVLPYMAVNASRQAKQPSDTRDRSFRSSNDGVTSVNHTNGHENSTLDRSYHKVTSLKITHNALDESLQPFKTAVTEQYFDIYQEILASFSEAMTNASLIFFLYSGSLMGSWRHHSIVPWDDDVDVAIWDQEKELVLQALNRLHPNFSLDVSTHSRWKFYSARSTAIDRVSWKWPFLDISFYQENSTHVWDCDPSYKSFIFPRDDIFPLYDRPFMDMMLPAPRNTKTVLGLTYILKDCTTGWYDHRHEVAKVEKQVAVPCEDLHHVFPFVNRQALGGGQNGCNESLTLNGTVLSWVVLDSSQC</sequence>